<dbReference type="Proteomes" id="UP001143856">
    <property type="component" value="Unassembled WGS sequence"/>
</dbReference>
<proteinExistence type="predicted"/>
<keyword evidence="2" id="KW-1185">Reference proteome</keyword>
<comment type="caution">
    <text evidence="1">The sequence shown here is derived from an EMBL/GenBank/DDBJ whole genome shotgun (WGS) entry which is preliminary data.</text>
</comment>
<dbReference type="EMBL" id="JAPDGR010003974">
    <property type="protein sequence ID" value="KAJ2969554.1"/>
    <property type="molecule type" value="Genomic_DNA"/>
</dbReference>
<accession>A0ACC1MRV2</accession>
<evidence type="ECO:0000313" key="1">
    <source>
        <dbReference type="EMBL" id="KAJ2969554.1"/>
    </source>
</evidence>
<name>A0ACC1MRV2_9PEZI</name>
<evidence type="ECO:0000313" key="2">
    <source>
        <dbReference type="Proteomes" id="UP001143856"/>
    </source>
</evidence>
<protein>
    <submittedName>
        <fullName evidence="1">Uncharacterized protein</fullName>
    </submittedName>
</protein>
<sequence length="487" mass="52799">MGESRQELVAWLNSLLQLNITKVEQCGTGPLACLFFITPPPPQPQGHHSRADKPLASTLHLLPLSLLSVFAGTLIHCVVLPTLLLRRFWATTVFDSIFLDVPMSRVKFNVNGEWAYVQNFKILQSQSRRPSPASASISTPPQACADSCTDDNLEFLHGPRSFGTSISRAETTMPSREEKEAPSPQPVPALETHSDDVVMLDDVRADDVAVVSQISPLAPISVPFDYLRVILNHSSAHGRPLTFEYLSRFELRSRPSESLASILLQTLSTAGDPHDPTRLPIQFCLEVIRLWDACRAEGCLAPITELVSLVSFTMQLQTVAFAPYVAPTLLPVAMDSCYEALGCATSEPTSGGVSSPAVDFWSLVHMHFVLLYLNRKQPIDDFVVVLKLLCTSHLDPPHGDAPMGRGRDEGAGCAARGAPGALGVCTVSVRTRAPRQARLDHPAAGDTAIELRRWTLRRRHAVLVGGLGRGDGRAAEAGGAHGVSYST</sequence>
<reference evidence="1" key="1">
    <citation type="submission" date="2022-10" db="EMBL/GenBank/DDBJ databases">
        <title>Genome Sequence of Xylaria curta.</title>
        <authorList>
            <person name="Buettner E."/>
        </authorList>
    </citation>
    <scope>NUCLEOTIDE SEQUENCE</scope>
    <source>
        <strain evidence="1">Babe10</strain>
    </source>
</reference>
<gene>
    <name evidence="1" type="ORF">NUW58_g9961</name>
</gene>
<organism evidence="1 2">
    <name type="scientific">Xylaria curta</name>
    <dbReference type="NCBI Taxonomy" id="42375"/>
    <lineage>
        <taxon>Eukaryota</taxon>
        <taxon>Fungi</taxon>
        <taxon>Dikarya</taxon>
        <taxon>Ascomycota</taxon>
        <taxon>Pezizomycotina</taxon>
        <taxon>Sordariomycetes</taxon>
        <taxon>Xylariomycetidae</taxon>
        <taxon>Xylariales</taxon>
        <taxon>Xylariaceae</taxon>
        <taxon>Xylaria</taxon>
    </lineage>
</organism>